<evidence type="ECO:0000256" key="3">
    <source>
        <dbReference type="ARBA" id="ARBA00022723"/>
    </source>
</evidence>
<evidence type="ECO:0000313" key="11">
    <source>
        <dbReference type="EMBL" id="GJJ06826.1"/>
    </source>
</evidence>
<keyword evidence="2" id="KW-0645">Protease</keyword>
<dbReference type="SUPFAM" id="SSF52743">
    <property type="entry name" value="Subtilisin-like"/>
    <property type="match status" value="1"/>
</dbReference>
<comment type="caution">
    <text evidence="11">The sequence shown here is derived from an EMBL/GenBank/DDBJ whole genome shotgun (WGS) entry which is preliminary data.</text>
</comment>
<dbReference type="AlphaFoldDB" id="A0AAV4ZXH7"/>
<evidence type="ECO:0000259" key="10">
    <source>
        <dbReference type="PROSITE" id="PS51695"/>
    </source>
</evidence>
<dbReference type="EMBL" id="BPWL01000001">
    <property type="protein sequence ID" value="GJJ06826.1"/>
    <property type="molecule type" value="Genomic_DNA"/>
</dbReference>
<evidence type="ECO:0000256" key="8">
    <source>
        <dbReference type="PROSITE-ProRule" id="PRU01032"/>
    </source>
</evidence>
<feature type="binding site" evidence="8">
    <location>
        <position position="559"/>
    </location>
    <ligand>
        <name>Ca(2+)</name>
        <dbReference type="ChEBI" id="CHEBI:29108"/>
    </ligand>
</feature>
<dbReference type="GO" id="GO:0006508">
    <property type="term" value="P:proteolysis"/>
    <property type="evidence" value="ECO:0007669"/>
    <property type="project" value="UniProtKB-KW"/>
</dbReference>
<dbReference type="Gene3D" id="3.40.50.200">
    <property type="entry name" value="Peptidase S8/S53 domain"/>
    <property type="match status" value="1"/>
</dbReference>
<dbReference type="GO" id="GO:0005576">
    <property type="term" value="C:extracellular region"/>
    <property type="evidence" value="ECO:0007669"/>
    <property type="project" value="UniProtKB-SubCell"/>
</dbReference>
<evidence type="ECO:0000256" key="6">
    <source>
        <dbReference type="ARBA" id="ARBA00022837"/>
    </source>
</evidence>
<protein>
    <recommendedName>
        <fullName evidence="10">Peptidase S53 domain-containing protein</fullName>
    </recommendedName>
</protein>
<feature type="binding site" evidence="8">
    <location>
        <position position="539"/>
    </location>
    <ligand>
        <name>Ca(2+)</name>
        <dbReference type="ChEBI" id="CHEBI:29108"/>
    </ligand>
</feature>
<accession>A0AAV4ZXH7</accession>
<evidence type="ECO:0000256" key="1">
    <source>
        <dbReference type="ARBA" id="ARBA00004239"/>
    </source>
</evidence>
<evidence type="ECO:0000256" key="2">
    <source>
        <dbReference type="ARBA" id="ARBA00022670"/>
    </source>
</evidence>
<feature type="chain" id="PRO_5043573815" description="Peptidase S53 domain-containing protein" evidence="9">
    <location>
        <begin position="19"/>
        <end position="580"/>
    </location>
</feature>
<dbReference type="Pfam" id="PF09286">
    <property type="entry name" value="Pro-kuma_activ"/>
    <property type="match status" value="1"/>
</dbReference>
<dbReference type="SMART" id="SM00944">
    <property type="entry name" value="Pro-kuma_activ"/>
    <property type="match status" value="1"/>
</dbReference>
<keyword evidence="4" id="KW-0378">Hydrolase</keyword>
<dbReference type="PANTHER" id="PTHR14218">
    <property type="entry name" value="PROTEASE S8 TRIPEPTIDYL PEPTIDASE I CLN2"/>
    <property type="match status" value="1"/>
</dbReference>
<dbReference type="CDD" id="cd04056">
    <property type="entry name" value="Peptidases_S53"/>
    <property type="match status" value="1"/>
</dbReference>
<sequence>MFIANFCVYFAFVTVAFAKPFSASFAVHERRDTPPSGFTSNGSANESSQLILRIALTSNNLAGLEKALYKTAFVNNGVIREHLTKEEVEQFVWPTNDTITKVTEWLSSEGIDFTTASSGGDWLKIKIDVGTANRLLNADFLSFSDDSTGKEVIRTLSYSIPTPLQSHIQFIHPTVAYVILLVRVFKFPIKAIRTSLSLSSKQNLNALRNSQTLANRGLPSNCSEQITPSCLADLYDFPLSTLPQTASTLGIAEFENGFPQESDLMDFLEVFRPDIPSSLSFFVQSVDGGGNLSQSPAEAGIDANLNVQYTIGLVPEVPVEVFSVGDPDGINGLLDLLNFTLSQPTLPQVLLIPFSFDEDTIPVPILNSLCYGYLQLGARGISVIVPSGDGGTPGEENETCATFRPFFPSTCPYVTSVGATTGLGPEMAVSYSLGGFSNVFSTPSYQLTAVEHYINITGNDNSTNFNTSGRAFPDTSVHGNDIVFIFQAQGLTIDTTITSATIFASMIAFLNSVLLSKGHPVLGFLNPLIYTQPSGFDDIKLESDPACNTTGFSVVDGWDPRTGVGTLNVTKQLQIIADGF</sequence>
<evidence type="ECO:0000256" key="7">
    <source>
        <dbReference type="ARBA" id="ARBA00023145"/>
    </source>
</evidence>
<comment type="subcellular location">
    <subcellularLocation>
        <location evidence="1">Secreted</location>
        <location evidence="1">Extracellular space</location>
    </subcellularLocation>
</comment>
<evidence type="ECO:0000256" key="5">
    <source>
        <dbReference type="ARBA" id="ARBA00022825"/>
    </source>
</evidence>
<dbReference type="GO" id="GO:0046872">
    <property type="term" value="F:metal ion binding"/>
    <property type="evidence" value="ECO:0007669"/>
    <property type="project" value="UniProtKB-UniRule"/>
</dbReference>
<dbReference type="InterPro" id="IPR015366">
    <property type="entry name" value="S53_propep"/>
</dbReference>
<keyword evidence="6 8" id="KW-0106">Calcium</keyword>
<keyword evidence="7" id="KW-0865">Zymogen</keyword>
<evidence type="ECO:0000313" key="12">
    <source>
        <dbReference type="Proteomes" id="UP001050691"/>
    </source>
</evidence>
<keyword evidence="12" id="KW-1185">Reference proteome</keyword>
<keyword evidence="5" id="KW-0720">Serine protease</keyword>
<dbReference type="InterPro" id="IPR050819">
    <property type="entry name" value="Tripeptidyl-peptidase_I"/>
</dbReference>
<dbReference type="InterPro" id="IPR030400">
    <property type="entry name" value="Sedolisin_dom"/>
</dbReference>
<dbReference type="CDD" id="cd11377">
    <property type="entry name" value="Pro-peptidase_S53"/>
    <property type="match status" value="1"/>
</dbReference>
<reference evidence="11" key="1">
    <citation type="submission" date="2021-10" db="EMBL/GenBank/DDBJ databases">
        <title>De novo Genome Assembly of Clathrus columnatus (Basidiomycota, Fungi) Using Illumina and Nanopore Sequence Data.</title>
        <authorList>
            <person name="Ogiso-Tanaka E."/>
            <person name="Itagaki H."/>
            <person name="Hosoya T."/>
            <person name="Hosaka K."/>
        </authorList>
    </citation>
    <scope>NUCLEOTIDE SEQUENCE</scope>
    <source>
        <strain evidence="11">MO-923</strain>
    </source>
</reference>
<dbReference type="SUPFAM" id="SSF54897">
    <property type="entry name" value="Protease propeptides/inhibitors"/>
    <property type="match status" value="1"/>
</dbReference>
<dbReference type="InterPro" id="IPR036852">
    <property type="entry name" value="Peptidase_S8/S53_dom_sf"/>
</dbReference>
<proteinExistence type="predicted"/>
<feature type="signal peptide" evidence="9">
    <location>
        <begin position="1"/>
        <end position="18"/>
    </location>
</feature>
<evidence type="ECO:0000256" key="9">
    <source>
        <dbReference type="SAM" id="SignalP"/>
    </source>
</evidence>
<keyword evidence="9" id="KW-0732">Signal</keyword>
<organism evidence="11 12">
    <name type="scientific">Clathrus columnatus</name>
    <dbReference type="NCBI Taxonomy" id="1419009"/>
    <lineage>
        <taxon>Eukaryota</taxon>
        <taxon>Fungi</taxon>
        <taxon>Dikarya</taxon>
        <taxon>Basidiomycota</taxon>
        <taxon>Agaricomycotina</taxon>
        <taxon>Agaricomycetes</taxon>
        <taxon>Phallomycetidae</taxon>
        <taxon>Phallales</taxon>
        <taxon>Clathraceae</taxon>
        <taxon>Clathrus</taxon>
    </lineage>
</organism>
<dbReference type="GO" id="GO:0004252">
    <property type="term" value="F:serine-type endopeptidase activity"/>
    <property type="evidence" value="ECO:0007669"/>
    <property type="project" value="InterPro"/>
</dbReference>
<dbReference type="GO" id="GO:0008240">
    <property type="term" value="F:tripeptidyl-peptidase activity"/>
    <property type="evidence" value="ECO:0007669"/>
    <property type="project" value="TreeGrafter"/>
</dbReference>
<dbReference type="PANTHER" id="PTHR14218:SF15">
    <property type="entry name" value="TRIPEPTIDYL-PEPTIDASE 1"/>
    <property type="match status" value="1"/>
</dbReference>
<feature type="binding site" evidence="8">
    <location>
        <position position="557"/>
    </location>
    <ligand>
        <name>Ca(2+)</name>
        <dbReference type="ChEBI" id="CHEBI:29108"/>
    </ligand>
</feature>
<comment type="caution">
    <text evidence="8">Lacks conserved residue(s) required for the propagation of feature annotation.</text>
</comment>
<dbReference type="PROSITE" id="PS51695">
    <property type="entry name" value="SEDOLISIN"/>
    <property type="match status" value="1"/>
</dbReference>
<feature type="binding site" evidence="8">
    <location>
        <position position="538"/>
    </location>
    <ligand>
        <name>Ca(2+)</name>
        <dbReference type="ChEBI" id="CHEBI:29108"/>
    </ligand>
</feature>
<evidence type="ECO:0000256" key="4">
    <source>
        <dbReference type="ARBA" id="ARBA00022801"/>
    </source>
</evidence>
<comment type="cofactor">
    <cofactor evidence="8">
        <name>Ca(2+)</name>
        <dbReference type="ChEBI" id="CHEBI:29108"/>
    </cofactor>
    <text evidence="8">Binds 1 Ca(2+) ion per subunit.</text>
</comment>
<name>A0AAV4ZXH7_9AGAM</name>
<dbReference type="Proteomes" id="UP001050691">
    <property type="component" value="Unassembled WGS sequence"/>
</dbReference>
<keyword evidence="3 8" id="KW-0479">Metal-binding</keyword>
<gene>
    <name evidence="11" type="ORF">Clacol_001022</name>
</gene>
<feature type="domain" description="Peptidase S53" evidence="10">
    <location>
        <begin position="225"/>
        <end position="579"/>
    </location>
</feature>